<reference evidence="1 2" key="1">
    <citation type="submission" date="2014-04" db="EMBL/GenBank/DDBJ databases">
        <authorList>
            <consortium name="DOE Joint Genome Institute"/>
            <person name="Kuo A."/>
            <person name="Kohler A."/>
            <person name="Costa M.D."/>
            <person name="Nagy L.G."/>
            <person name="Floudas D."/>
            <person name="Copeland A."/>
            <person name="Barry K.W."/>
            <person name="Cichocki N."/>
            <person name="Veneault-Fourrey C."/>
            <person name="LaButti K."/>
            <person name="Lindquist E.A."/>
            <person name="Lipzen A."/>
            <person name="Lundell T."/>
            <person name="Morin E."/>
            <person name="Murat C."/>
            <person name="Sun H."/>
            <person name="Tunlid A."/>
            <person name="Henrissat B."/>
            <person name="Grigoriev I.V."/>
            <person name="Hibbett D.S."/>
            <person name="Martin F."/>
            <person name="Nordberg H.P."/>
            <person name="Cantor M.N."/>
            <person name="Hua S.X."/>
        </authorList>
    </citation>
    <scope>NUCLEOTIDE SEQUENCE [LARGE SCALE GENOMIC DNA]</scope>
    <source>
        <strain evidence="1 2">441</strain>
    </source>
</reference>
<proteinExistence type="predicted"/>
<name>A0A0C9ZKR4_9AGAM</name>
<dbReference type="AlphaFoldDB" id="A0A0C9ZKR4"/>
<dbReference type="HOGENOM" id="CLU_2886712_0_0_1"/>
<accession>A0A0C9ZKR4</accession>
<sequence length="63" mass="7150">MIGAYLHTPELYVASLQVMNAADRFQEKVIERETRVKLMPPLMVCKMTTAVRITMAQLDHTAS</sequence>
<gene>
    <name evidence="1" type="ORF">PISMIDRAFT_447193</name>
</gene>
<dbReference type="Proteomes" id="UP000054018">
    <property type="component" value="Unassembled WGS sequence"/>
</dbReference>
<reference evidence="2" key="2">
    <citation type="submission" date="2015-01" db="EMBL/GenBank/DDBJ databases">
        <title>Evolutionary Origins and Diversification of the Mycorrhizal Mutualists.</title>
        <authorList>
            <consortium name="DOE Joint Genome Institute"/>
            <consortium name="Mycorrhizal Genomics Consortium"/>
            <person name="Kohler A."/>
            <person name="Kuo A."/>
            <person name="Nagy L.G."/>
            <person name="Floudas D."/>
            <person name="Copeland A."/>
            <person name="Barry K.W."/>
            <person name="Cichocki N."/>
            <person name="Veneault-Fourrey C."/>
            <person name="LaButti K."/>
            <person name="Lindquist E.A."/>
            <person name="Lipzen A."/>
            <person name="Lundell T."/>
            <person name="Morin E."/>
            <person name="Murat C."/>
            <person name="Riley R."/>
            <person name="Ohm R."/>
            <person name="Sun H."/>
            <person name="Tunlid A."/>
            <person name="Henrissat B."/>
            <person name="Grigoriev I.V."/>
            <person name="Hibbett D.S."/>
            <person name="Martin F."/>
        </authorList>
    </citation>
    <scope>NUCLEOTIDE SEQUENCE [LARGE SCALE GENOMIC DNA]</scope>
    <source>
        <strain evidence="2">441</strain>
    </source>
</reference>
<organism evidence="1 2">
    <name type="scientific">Pisolithus microcarpus 441</name>
    <dbReference type="NCBI Taxonomy" id="765257"/>
    <lineage>
        <taxon>Eukaryota</taxon>
        <taxon>Fungi</taxon>
        <taxon>Dikarya</taxon>
        <taxon>Basidiomycota</taxon>
        <taxon>Agaricomycotina</taxon>
        <taxon>Agaricomycetes</taxon>
        <taxon>Agaricomycetidae</taxon>
        <taxon>Boletales</taxon>
        <taxon>Sclerodermatineae</taxon>
        <taxon>Pisolithaceae</taxon>
        <taxon>Pisolithus</taxon>
    </lineage>
</organism>
<keyword evidence="2" id="KW-1185">Reference proteome</keyword>
<evidence type="ECO:0000313" key="1">
    <source>
        <dbReference type="EMBL" id="KIK29961.1"/>
    </source>
</evidence>
<dbReference type="EMBL" id="KN833688">
    <property type="protein sequence ID" value="KIK29961.1"/>
    <property type="molecule type" value="Genomic_DNA"/>
</dbReference>
<protein>
    <submittedName>
        <fullName evidence="1">Uncharacterized protein</fullName>
    </submittedName>
</protein>
<evidence type="ECO:0000313" key="2">
    <source>
        <dbReference type="Proteomes" id="UP000054018"/>
    </source>
</evidence>